<evidence type="ECO:0000313" key="1">
    <source>
        <dbReference type="EMBL" id="GBN39865.1"/>
    </source>
</evidence>
<protein>
    <submittedName>
        <fullName evidence="1">Uncharacterized protein</fullName>
    </submittedName>
</protein>
<organism evidence="1 2">
    <name type="scientific">Araneus ventricosus</name>
    <name type="common">Orbweaver spider</name>
    <name type="synonym">Epeira ventricosa</name>
    <dbReference type="NCBI Taxonomy" id="182803"/>
    <lineage>
        <taxon>Eukaryota</taxon>
        <taxon>Metazoa</taxon>
        <taxon>Ecdysozoa</taxon>
        <taxon>Arthropoda</taxon>
        <taxon>Chelicerata</taxon>
        <taxon>Arachnida</taxon>
        <taxon>Araneae</taxon>
        <taxon>Araneomorphae</taxon>
        <taxon>Entelegynae</taxon>
        <taxon>Araneoidea</taxon>
        <taxon>Araneidae</taxon>
        <taxon>Araneus</taxon>
    </lineage>
</organism>
<evidence type="ECO:0000313" key="2">
    <source>
        <dbReference type="Proteomes" id="UP000499080"/>
    </source>
</evidence>
<comment type="caution">
    <text evidence="1">The sequence shown here is derived from an EMBL/GenBank/DDBJ whole genome shotgun (WGS) entry which is preliminary data.</text>
</comment>
<dbReference type="EMBL" id="BGPR01009413">
    <property type="protein sequence ID" value="GBN39865.1"/>
    <property type="molecule type" value="Genomic_DNA"/>
</dbReference>
<name>A0A4Y2NK20_ARAVE</name>
<dbReference type="Proteomes" id="UP000499080">
    <property type="component" value="Unassembled WGS sequence"/>
</dbReference>
<proteinExistence type="predicted"/>
<accession>A0A4Y2NK20</accession>
<keyword evidence="2" id="KW-1185">Reference proteome</keyword>
<reference evidence="1 2" key="1">
    <citation type="journal article" date="2019" name="Sci. Rep.">
        <title>Orb-weaving spider Araneus ventricosus genome elucidates the spidroin gene catalogue.</title>
        <authorList>
            <person name="Kono N."/>
            <person name="Nakamura H."/>
            <person name="Ohtoshi R."/>
            <person name="Moran D.A.P."/>
            <person name="Shinohara A."/>
            <person name="Yoshida Y."/>
            <person name="Fujiwara M."/>
            <person name="Mori M."/>
            <person name="Tomita M."/>
            <person name="Arakawa K."/>
        </authorList>
    </citation>
    <scope>NUCLEOTIDE SEQUENCE [LARGE SCALE GENOMIC DNA]</scope>
</reference>
<sequence length="125" mass="13650">MLYFDVLCTLMFIKLKLFPIPQGSDRPCAWCRRGVGGSFAAMFVLSALARAVCRSIGHSDSPYAMAGRGVFLCVQLMSLFSVADAFVKVGNSTQSDGNVALQLMSRFIVARRPCHVTWKGMGSFT</sequence>
<gene>
    <name evidence="1" type="ORF">AVEN_25746_1</name>
</gene>
<dbReference type="AlphaFoldDB" id="A0A4Y2NK20"/>